<keyword evidence="3" id="KW-1185">Reference proteome</keyword>
<dbReference type="Proteomes" id="UP000257109">
    <property type="component" value="Unassembled WGS sequence"/>
</dbReference>
<proteinExistence type="predicted"/>
<evidence type="ECO:0000313" key="3">
    <source>
        <dbReference type="Proteomes" id="UP000257109"/>
    </source>
</evidence>
<dbReference type="AlphaFoldDB" id="A0A371HM85"/>
<gene>
    <name evidence="2" type="ORF">CR513_12451</name>
</gene>
<feature type="non-terminal residue" evidence="2">
    <location>
        <position position="1"/>
    </location>
</feature>
<protein>
    <submittedName>
        <fullName evidence="2">Uncharacterized protein</fullName>
    </submittedName>
</protein>
<reference evidence="2" key="1">
    <citation type="submission" date="2018-05" db="EMBL/GenBank/DDBJ databases">
        <title>Draft genome of Mucuna pruriens seed.</title>
        <authorList>
            <person name="Nnadi N.E."/>
            <person name="Vos R."/>
            <person name="Hasami M.H."/>
            <person name="Devisetty U.K."/>
            <person name="Aguiy J.C."/>
        </authorList>
    </citation>
    <scope>NUCLEOTIDE SEQUENCE [LARGE SCALE GENOMIC DNA]</scope>
    <source>
        <strain evidence="2">JCA_2017</strain>
    </source>
</reference>
<dbReference type="EMBL" id="QJKJ01002185">
    <property type="protein sequence ID" value="RDY03907.1"/>
    <property type="molecule type" value="Genomic_DNA"/>
</dbReference>
<sequence>MALANQNAGYAQVGYATCPSPYNTRDPPYDMSYGWNTENPINEEREQQNATDDNGAGLMVNTSSGAGLSGPGALTPSITEHYALRDPQTGPLVGRELAISRRMTPCRRGWRQIRVGGRGPVPGPGCWSPDQLQDPKN</sequence>
<organism evidence="2 3">
    <name type="scientific">Mucuna pruriens</name>
    <name type="common">Velvet bean</name>
    <name type="synonym">Dolichos pruriens</name>
    <dbReference type="NCBI Taxonomy" id="157652"/>
    <lineage>
        <taxon>Eukaryota</taxon>
        <taxon>Viridiplantae</taxon>
        <taxon>Streptophyta</taxon>
        <taxon>Embryophyta</taxon>
        <taxon>Tracheophyta</taxon>
        <taxon>Spermatophyta</taxon>
        <taxon>Magnoliopsida</taxon>
        <taxon>eudicotyledons</taxon>
        <taxon>Gunneridae</taxon>
        <taxon>Pentapetalae</taxon>
        <taxon>rosids</taxon>
        <taxon>fabids</taxon>
        <taxon>Fabales</taxon>
        <taxon>Fabaceae</taxon>
        <taxon>Papilionoideae</taxon>
        <taxon>50 kb inversion clade</taxon>
        <taxon>NPAAA clade</taxon>
        <taxon>indigoferoid/millettioid clade</taxon>
        <taxon>Phaseoleae</taxon>
        <taxon>Mucuna</taxon>
    </lineage>
</organism>
<feature type="region of interest" description="Disordered" evidence="1">
    <location>
        <begin position="29"/>
        <end position="74"/>
    </location>
</feature>
<feature type="compositionally biased region" description="Low complexity" evidence="1">
    <location>
        <begin position="62"/>
        <end position="74"/>
    </location>
</feature>
<comment type="caution">
    <text evidence="2">The sequence shown here is derived from an EMBL/GenBank/DDBJ whole genome shotgun (WGS) entry which is preliminary data.</text>
</comment>
<evidence type="ECO:0000313" key="2">
    <source>
        <dbReference type="EMBL" id="RDY03907.1"/>
    </source>
</evidence>
<accession>A0A371HM85</accession>
<name>A0A371HM85_MUCPR</name>
<feature type="region of interest" description="Disordered" evidence="1">
    <location>
        <begin position="111"/>
        <end position="137"/>
    </location>
</feature>
<evidence type="ECO:0000256" key="1">
    <source>
        <dbReference type="SAM" id="MobiDB-lite"/>
    </source>
</evidence>